<organism evidence="2 3">
    <name type="scientific">Desulfovibrio fairfieldensis</name>
    <dbReference type="NCBI Taxonomy" id="44742"/>
    <lineage>
        <taxon>Bacteria</taxon>
        <taxon>Pseudomonadati</taxon>
        <taxon>Thermodesulfobacteriota</taxon>
        <taxon>Desulfovibrionia</taxon>
        <taxon>Desulfovibrionales</taxon>
        <taxon>Desulfovibrionaceae</taxon>
        <taxon>Desulfovibrio</taxon>
    </lineage>
</organism>
<protein>
    <submittedName>
        <fullName evidence="2">Uncharacterized protein</fullName>
    </submittedName>
</protein>
<dbReference type="RefSeq" id="WP_062251778.1">
    <property type="nucleotide sequence ID" value="NZ_CP014229.1"/>
</dbReference>
<feature type="transmembrane region" description="Helical" evidence="1">
    <location>
        <begin position="67"/>
        <end position="84"/>
    </location>
</feature>
<name>A0A0X8JJ97_9BACT</name>
<evidence type="ECO:0000313" key="2">
    <source>
        <dbReference type="EMBL" id="AMD89398.1"/>
    </source>
</evidence>
<feature type="transmembrane region" description="Helical" evidence="1">
    <location>
        <begin position="96"/>
        <end position="116"/>
    </location>
</feature>
<dbReference type="STRING" id="44742.AXF13_04315"/>
<feature type="transmembrane region" description="Helical" evidence="1">
    <location>
        <begin position="341"/>
        <end position="360"/>
    </location>
</feature>
<feature type="transmembrane region" description="Helical" evidence="1">
    <location>
        <begin position="310"/>
        <end position="329"/>
    </location>
</feature>
<sequence length="364" mass="37635">MKSGFNILSTTTGIAVTGLIFGALAILLQHSGNPGNMGICVVCFNRDIAGAVGLHRAAVVQYLRPEILGMVLGAFTAALAFGEYKPRGGSSPIVRFLLGAIAGIGALVFLGCPWRVILRLAGGDAHALFGLGGLIVGVGIGVLFFRKGFSLGRSQNQGKISGLVLPGIMLSLVVLYLMDPQIPGQPQSGVLFYSIKGPGSQHAPFLLSLGAGLLVGFLAQRSRFCTMGALRDVMLFNQWHLALGFLAMLVAALALNLSLGSFHWGFENQPIAQPDDLWNFLGMVTAGLAFALAGGCPGRQLFMAGEGDNDAAVFAVGLIVGTAMAHNFGMASSGAGIGPHGAAATLSGLVICLFIGFYNCKRGA</sequence>
<dbReference type="AlphaFoldDB" id="A0A0X8JJ97"/>
<keyword evidence="1" id="KW-0812">Transmembrane</keyword>
<dbReference type="Proteomes" id="UP000069241">
    <property type="component" value="Chromosome"/>
</dbReference>
<dbReference type="Pfam" id="PF04143">
    <property type="entry name" value="Sulf_transp"/>
    <property type="match status" value="1"/>
</dbReference>
<feature type="transmembrane region" description="Helical" evidence="1">
    <location>
        <begin position="7"/>
        <end position="28"/>
    </location>
</feature>
<feature type="transmembrane region" description="Helical" evidence="1">
    <location>
        <begin position="158"/>
        <end position="178"/>
    </location>
</feature>
<keyword evidence="3" id="KW-1185">Reference proteome</keyword>
<feature type="transmembrane region" description="Helical" evidence="1">
    <location>
        <begin position="277"/>
        <end position="298"/>
    </location>
</feature>
<feature type="transmembrane region" description="Helical" evidence="1">
    <location>
        <begin position="202"/>
        <end position="219"/>
    </location>
</feature>
<keyword evidence="1" id="KW-0472">Membrane</keyword>
<accession>A0A0X8JJ97</accession>
<feature type="transmembrane region" description="Helical" evidence="1">
    <location>
        <begin position="128"/>
        <end position="146"/>
    </location>
</feature>
<dbReference type="EMBL" id="CP014229">
    <property type="protein sequence ID" value="AMD89398.1"/>
    <property type="molecule type" value="Genomic_DNA"/>
</dbReference>
<dbReference type="InterPro" id="IPR026366">
    <property type="entry name" value="Seleno_YedE"/>
</dbReference>
<reference evidence="3" key="1">
    <citation type="submission" date="2016-02" db="EMBL/GenBank/DDBJ databases">
        <authorList>
            <person name="Holder M.E."/>
            <person name="Ajami N.J."/>
            <person name="Petrosino J.F."/>
        </authorList>
    </citation>
    <scope>NUCLEOTIDE SEQUENCE [LARGE SCALE GENOMIC DNA]</scope>
    <source>
        <strain evidence="3">CCUG 45958</strain>
    </source>
</reference>
<dbReference type="InterPro" id="IPR007272">
    <property type="entry name" value="Sulf_transp_TsuA/YedE"/>
</dbReference>
<evidence type="ECO:0000256" key="1">
    <source>
        <dbReference type="SAM" id="Phobius"/>
    </source>
</evidence>
<feature type="transmembrane region" description="Helical" evidence="1">
    <location>
        <begin position="239"/>
        <end position="257"/>
    </location>
</feature>
<proteinExistence type="predicted"/>
<dbReference type="KEGG" id="dfi:AXF13_04315"/>
<evidence type="ECO:0000313" key="3">
    <source>
        <dbReference type="Proteomes" id="UP000069241"/>
    </source>
</evidence>
<dbReference type="NCBIfam" id="TIGR04112">
    <property type="entry name" value="seleno_YedE"/>
    <property type="match status" value="1"/>
</dbReference>
<gene>
    <name evidence="2" type="ORF">AXF13_04315</name>
</gene>
<keyword evidence="1" id="KW-1133">Transmembrane helix</keyword>